<gene>
    <name evidence="1" type="ORF">FFZ77_03745</name>
</gene>
<sequence>MRHTLCVVDEWWYDFHRRLLLRLGGTPEHSRLMSRRMDMELQACKLEILKAALREKEAEQWESLKQRFREADGGGSSAF</sequence>
<accession>A0ABW9NN77</accession>
<name>A0ABW9NN77_9ACTN</name>
<protein>
    <submittedName>
        <fullName evidence="1">Uncharacterized protein</fullName>
    </submittedName>
</protein>
<dbReference type="Proteomes" id="UP000460558">
    <property type="component" value="Unassembled WGS sequence"/>
</dbReference>
<dbReference type="EMBL" id="VDEQ01000034">
    <property type="protein sequence ID" value="MQS34762.1"/>
    <property type="molecule type" value="Genomic_DNA"/>
</dbReference>
<proteinExistence type="predicted"/>
<comment type="caution">
    <text evidence="1">The sequence shown here is derived from an EMBL/GenBank/DDBJ whole genome shotgun (WGS) entry which is preliminary data.</text>
</comment>
<reference evidence="1 2" key="1">
    <citation type="submission" date="2019-06" db="EMBL/GenBank/DDBJ databases">
        <title>Comparative genomics and metabolomics analyses of clavulanic acid producing Streptomyces species provides insight into specialized metabolism and evolution of beta-lactam biosynthetic gene clusters.</title>
        <authorList>
            <person name="Moore M.A."/>
            <person name="Cruz-Morales P."/>
            <person name="Barona Gomez F."/>
            <person name="Kapil T."/>
        </authorList>
    </citation>
    <scope>NUCLEOTIDE SEQUENCE [LARGE SCALE GENOMIC DNA]</scope>
    <source>
        <strain evidence="1 2">T-272</strain>
    </source>
</reference>
<organism evidence="1 2">
    <name type="scientific">Streptomyces katsurahamanus</name>
    <dbReference type="NCBI Taxonomy" id="2577098"/>
    <lineage>
        <taxon>Bacteria</taxon>
        <taxon>Bacillati</taxon>
        <taxon>Actinomycetota</taxon>
        <taxon>Actinomycetes</taxon>
        <taxon>Kitasatosporales</taxon>
        <taxon>Streptomycetaceae</taxon>
        <taxon>Streptomyces</taxon>
    </lineage>
</organism>
<keyword evidence="2" id="KW-1185">Reference proteome</keyword>
<dbReference type="RefSeq" id="WP_153480968.1">
    <property type="nucleotide sequence ID" value="NZ_VDEQ01000034.1"/>
</dbReference>
<evidence type="ECO:0000313" key="1">
    <source>
        <dbReference type="EMBL" id="MQS34762.1"/>
    </source>
</evidence>
<evidence type="ECO:0000313" key="2">
    <source>
        <dbReference type="Proteomes" id="UP000460558"/>
    </source>
</evidence>